<reference evidence="2 3" key="1">
    <citation type="submission" date="2019-06" db="EMBL/GenBank/DDBJ databases">
        <title>Pantoea dispersa Assembly.</title>
        <authorList>
            <person name="Wang J."/>
        </authorList>
    </citation>
    <scope>NUCLEOTIDE SEQUENCE [LARGE SCALE GENOMIC DNA]</scope>
    <source>
        <strain evidence="3">bio</strain>
    </source>
</reference>
<evidence type="ECO:0008006" key="4">
    <source>
        <dbReference type="Google" id="ProtNLM"/>
    </source>
</evidence>
<evidence type="ECO:0000256" key="1">
    <source>
        <dbReference type="SAM" id="Phobius"/>
    </source>
</evidence>
<gene>
    <name evidence="2" type="ORF">FK492_19105</name>
</gene>
<evidence type="ECO:0000313" key="3">
    <source>
        <dbReference type="Proteomes" id="UP000319715"/>
    </source>
</evidence>
<comment type="caution">
    <text evidence="2">The sequence shown here is derived from an EMBL/GenBank/DDBJ whole genome shotgun (WGS) entry which is preliminary data.</text>
</comment>
<organism evidence="2 3">
    <name type="scientific">Pantoea dispersa</name>
    <dbReference type="NCBI Taxonomy" id="59814"/>
    <lineage>
        <taxon>Bacteria</taxon>
        <taxon>Pseudomonadati</taxon>
        <taxon>Pseudomonadota</taxon>
        <taxon>Gammaproteobacteria</taxon>
        <taxon>Enterobacterales</taxon>
        <taxon>Erwiniaceae</taxon>
        <taxon>Pantoea</taxon>
    </lineage>
</organism>
<keyword evidence="1" id="KW-0812">Transmembrane</keyword>
<protein>
    <recommendedName>
        <fullName evidence="4">DUF4760 domain-containing protein</fullName>
    </recommendedName>
</protein>
<name>A0ABY2ZUF7_9GAMM</name>
<evidence type="ECO:0000313" key="2">
    <source>
        <dbReference type="EMBL" id="TQC70176.1"/>
    </source>
</evidence>
<keyword evidence="3" id="KW-1185">Reference proteome</keyword>
<dbReference type="RefSeq" id="WP_141496813.1">
    <property type="nucleotide sequence ID" value="NZ_VICF01000009.1"/>
</dbReference>
<proteinExistence type="predicted"/>
<keyword evidence="1" id="KW-1133">Transmembrane helix</keyword>
<dbReference type="EMBL" id="VICF01000009">
    <property type="protein sequence ID" value="TQC70176.1"/>
    <property type="molecule type" value="Genomic_DNA"/>
</dbReference>
<accession>A0ABY2ZUF7</accession>
<sequence>MNSIWPNWIINAGLIATFLGTFFTFFVLYQTSKLSDIYNKKIGVEHITSNVKDSYEKFSQHIRISEENFNKNESDIKYEIWNVIVKCNVYISACTKKDTNKNIFAHIEEFKISTLGLQAQFNNKDSLTYETMWSYYNRLTILHEALRNEALINARKI</sequence>
<dbReference type="Proteomes" id="UP000319715">
    <property type="component" value="Unassembled WGS sequence"/>
</dbReference>
<feature type="transmembrane region" description="Helical" evidence="1">
    <location>
        <begin position="6"/>
        <end position="29"/>
    </location>
</feature>
<keyword evidence="1" id="KW-0472">Membrane</keyword>